<keyword evidence="5" id="KW-0371">Homeobox</keyword>
<evidence type="ECO:0000256" key="6">
    <source>
        <dbReference type="ARBA" id="ARBA00023163"/>
    </source>
</evidence>
<feature type="region of interest" description="Disordered" evidence="8">
    <location>
        <begin position="83"/>
        <end position="114"/>
    </location>
</feature>
<dbReference type="PROSITE" id="PS51042">
    <property type="entry name" value="CUT"/>
    <property type="match status" value="1"/>
</dbReference>
<evidence type="ECO:0000256" key="3">
    <source>
        <dbReference type="ARBA" id="ARBA00023015"/>
    </source>
</evidence>
<feature type="compositionally biased region" description="Polar residues" evidence="8">
    <location>
        <begin position="336"/>
        <end position="351"/>
    </location>
</feature>
<feature type="region of interest" description="Disordered" evidence="8">
    <location>
        <begin position="324"/>
        <end position="351"/>
    </location>
</feature>
<evidence type="ECO:0000256" key="1">
    <source>
        <dbReference type="ARBA" id="ARBA00004123"/>
    </source>
</evidence>
<dbReference type="PANTHER" id="PTHR14057">
    <property type="entry name" value="TRANSCRIPTION FACTOR ONECUT"/>
    <property type="match status" value="1"/>
</dbReference>
<dbReference type="InterPro" id="IPR010982">
    <property type="entry name" value="Lambda_DNA-bd_dom_sf"/>
</dbReference>
<proteinExistence type="inferred from homology"/>
<evidence type="ECO:0000256" key="2">
    <source>
        <dbReference type="ARBA" id="ARBA00008190"/>
    </source>
</evidence>
<keyword evidence="6" id="KW-0804">Transcription</keyword>
<dbReference type="PANTHER" id="PTHR14057:SF47">
    <property type="entry name" value="HOMEOBOX PROTEIN ONECUT"/>
    <property type="match status" value="1"/>
</dbReference>
<evidence type="ECO:0000313" key="11">
    <source>
        <dbReference type="WBParaSite" id="nRc.2.0.1.t06026-RA"/>
    </source>
</evidence>
<protein>
    <submittedName>
        <fullName evidence="11">CUT domain-containing protein</fullName>
    </submittedName>
</protein>
<organism evidence="10 11">
    <name type="scientific">Romanomermis culicivorax</name>
    <name type="common">Nematode worm</name>
    <dbReference type="NCBI Taxonomy" id="13658"/>
    <lineage>
        <taxon>Eukaryota</taxon>
        <taxon>Metazoa</taxon>
        <taxon>Ecdysozoa</taxon>
        <taxon>Nematoda</taxon>
        <taxon>Enoplea</taxon>
        <taxon>Dorylaimia</taxon>
        <taxon>Mermithida</taxon>
        <taxon>Mermithoidea</taxon>
        <taxon>Mermithidae</taxon>
        <taxon>Romanomermis</taxon>
    </lineage>
</organism>
<accession>A0A915HXK4</accession>
<dbReference type="SUPFAM" id="SSF47413">
    <property type="entry name" value="lambda repressor-like DNA-binding domains"/>
    <property type="match status" value="1"/>
</dbReference>
<dbReference type="Pfam" id="PF02376">
    <property type="entry name" value="CUT"/>
    <property type="match status" value="1"/>
</dbReference>
<feature type="region of interest" description="Disordered" evidence="8">
    <location>
        <begin position="259"/>
        <end position="279"/>
    </location>
</feature>
<keyword evidence="7" id="KW-0539">Nucleus</keyword>
<name>A0A915HXK4_ROMCU</name>
<evidence type="ECO:0000259" key="9">
    <source>
        <dbReference type="PROSITE" id="PS51042"/>
    </source>
</evidence>
<comment type="similarity">
    <text evidence="2">Belongs to the CUT homeobox family.</text>
</comment>
<dbReference type="Gene3D" id="1.10.260.40">
    <property type="entry name" value="lambda repressor-like DNA-binding domains"/>
    <property type="match status" value="1"/>
</dbReference>
<dbReference type="WBParaSite" id="nRc.2.0.1.t06026-RA">
    <property type="protein sequence ID" value="nRc.2.0.1.t06026-RA"/>
    <property type="gene ID" value="nRc.2.0.1.g06026"/>
</dbReference>
<dbReference type="InterPro" id="IPR003350">
    <property type="entry name" value="CUT_dom"/>
</dbReference>
<keyword evidence="4" id="KW-0238">DNA-binding</keyword>
<dbReference type="Proteomes" id="UP000887565">
    <property type="component" value="Unplaced"/>
</dbReference>
<dbReference type="GO" id="GO:0000978">
    <property type="term" value="F:RNA polymerase II cis-regulatory region sequence-specific DNA binding"/>
    <property type="evidence" value="ECO:0007669"/>
    <property type="project" value="TreeGrafter"/>
</dbReference>
<evidence type="ECO:0000313" key="10">
    <source>
        <dbReference type="Proteomes" id="UP000887565"/>
    </source>
</evidence>
<evidence type="ECO:0000256" key="5">
    <source>
        <dbReference type="ARBA" id="ARBA00023155"/>
    </source>
</evidence>
<evidence type="ECO:0000256" key="8">
    <source>
        <dbReference type="SAM" id="MobiDB-lite"/>
    </source>
</evidence>
<comment type="subcellular location">
    <subcellularLocation>
        <location evidence="1">Nucleus</location>
    </subcellularLocation>
</comment>
<evidence type="ECO:0000256" key="7">
    <source>
        <dbReference type="ARBA" id="ARBA00023242"/>
    </source>
</evidence>
<dbReference type="GO" id="GO:0000981">
    <property type="term" value="F:DNA-binding transcription factor activity, RNA polymerase II-specific"/>
    <property type="evidence" value="ECO:0007669"/>
    <property type="project" value="TreeGrafter"/>
</dbReference>
<dbReference type="GO" id="GO:0005634">
    <property type="term" value="C:nucleus"/>
    <property type="evidence" value="ECO:0007669"/>
    <property type="project" value="UniProtKB-SubCell"/>
</dbReference>
<dbReference type="SMART" id="SM01109">
    <property type="entry name" value="CUT"/>
    <property type="match status" value="1"/>
</dbReference>
<dbReference type="InterPro" id="IPR051649">
    <property type="entry name" value="CUT_Homeobox"/>
</dbReference>
<keyword evidence="3" id="KW-0805">Transcription regulation</keyword>
<dbReference type="AlphaFoldDB" id="A0A915HXK4"/>
<feature type="compositionally biased region" description="Low complexity" evidence="8">
    <location>
        <begin position="86"/>
        <end position="114"/>
    </location>
</feature>
<sequence length="455" mass="51913">MRHNFHTVNFDHESKKLDQQLCERTEPIIEFFVKPHFRSTLANINIDKFDFDIKPALITLSPTNHANLTINSNNNNTFSIIQTAPNNNNQSQSVSSSNNNNNQMQNNNNNNINVVAENSPNLHHLLPNNGLQYTGSATFNILSGNILDNQKVILSQNSQMLLQRLKNAKMEHQQQQESSLQQQQNQQHFLNNGFDHHQRATFSNEVSSNVIIIGNAGSNVNHQQQQQVQHSKMVDNSIIILDNNPNMGLQEKIITTSNERPSQLTNSTNSKKGSTGVKTKGIAKCRRDVLLSAGMSVCEPQQQQHHQQQQHCMMDVMVASCSQHQDLDPNDDIDQTSDNNSTQGSQPDIMESLNTKDLAQRISSELKRYSIPQAIFAQRVLCRSQGTLSDLLRNPKPWSKLKSGRETFRRMWKWLQEPEFQRMSALRLAGWTFFLISGRYQPVQRNLFLVDFYVL</sequence>
<keyword evidence="10" id="KW-1185">Reference proteome</keyword>
<dbReference type="FunFam" id="1.10.260.40:FF:000005">
    <property type="entry name" value="One cut domain family member"/>
    <property type="match status" value="1"/>
</dbReference>
<evidence type="ECO:0000256" key="4">
    <source>
        <dbReference type="ARBA" id="ARBA00023125"/>
    </source>
</evidence>
<feature type="compositionally biased region" description="Low complexity" evidence="8">
    <location>
        <begin position="267"/>
        <end position="279"/>
    </location>
</feature>
<reference evidence="11" key="1">
    <citation type="submission" date="2022-11" db="UniProtKB">
        <authorList>
            <consortium name="WormBaseParasite"/>
        </authorList>
    </citation>
    <scope>IDENTIFICATION</scope>
</reference>
<feature type="domain" description="CUT" evidence="9">
    <location>
        <begin position="344"/>
        <end position="430"/>
    </location>
</feature>